<dbReference type="GO" id="GO:0016853">
    <property type="term" value="F:isomerase activity"/>
    <property type="evidence" value="ECO:0007669"/>
    <property type="project" value="UniProtKB-KW"/>
</dbReference>
<reference evidence="3 4" key="1">
    <citation type="journal article" date="2017" name="Int. J. Syst. Evol. Microbiol.">
        <title>Gemmobacter straminiformis sp. nov., isolated from an artificial fountain.</title>
        <authorList>
            <person name="Kang J.Y."/>
            <person name="Kim M.J."/>
            <person name="Chun J."/>
            <person name="Son K.P."/>
            <person name="Jahng K.Y."/>
        </authorList>
    </citation>
    <scope>NUCLEOTIDE SEQUENCE [LARGE SCALE GENOMIC DNA]</scope>
    <source>
        <strain evidence="3 4">CAM-8</strain>
    </source>
</reference>
<evidence type="ECO:0000313" key="4">
    <source>
        <dbReference type="Proteomes" id="UP000555411"/>
    </source>
</evidence>
<comment type="caution">
    <text evidence="3">The sequence shown here is derived from an EMBL/GenBank/DDBJ whole genome shotgun (WGS) entry which is preliminary data.</text>
</comment>
<gene>
    <name evidence="3" type="ORF">H7F16_11515</name>
</gene>
<dbReference type="Proteomes" id="UP000555411">
    <property type="component" value="Unassembled WGS sequence"/>
</dbReference>
<evidence type="ECO:0000256" key="2">
    <source>
        <dbReference type="RuleBase" id="RU003707"/>
    </source>
</evidence>
<dbReference type="PROSITE" id="PS00166">
    <property type="entry name" value="ENOYL_COA_HYDRATASE"/>
    <property type="match status" value="1"/>
</dbReference>
<dbReference type="Gene3D" id="3.90.226.10">
    <property type="entry name" value="2-enoyl-CoA Hydratase, Chain A, domain 1"/>
    <property type="match status" value="1"/>
</dbReference>
<keyword evidence="3" id="KW-0413">Isomerase</keyword>
<sequence>MGGQGAGLDVRGGGGPVAGGRCVAARGAGTAGRGADRVIRVHDEGGLEGGLRLVVLDRADKANALTAAMLADLAAAVETAEGFAALVVTGAGKVFSAGADLQGMAEGLGDAPEWGRLTAALDGFRGLSVAALNGTLAGGAFGMALACDLRVCVPGAEFFYPVMKRGYLPQPSDPKRLAALVGPSRARMILLAGARIGAAEALGWGLVDRVADDALAAARALCADALAAGAHGARIKALF</sequence>
<dbReference type="InterPro" id="IPR029045">
    <property type="entry name" value="ClpP/crotonase-like_dom_sf"/>
</dbReference>
<proteinExistence type="inferred from homology"/>
<accession>A0A842IAK2</accession>
<dbReference type="GO" id="GO:0006635">
    <property type="term" value="P:fatty acid beta-oxidation"/>
    <property type="evidence" value="ECO:0007669"/>
    <property type="project" value="TreeGrafter"/>
</dbReference>
<dbReference type="Pfam" id="PF00378">
    <property type="entry name" value="ECH_1"/>
    <property type="match status" value="1"/>
</dbReference>
<dbReference type="InterPro" id="IPR001753">
    <property type="entry name" value="Enoyl-CoA_hydra/iso"/>
</dbReference>
<name>A0A842IAK2_9RHOB</name>
<comment type="similarity">
    <text evidence="1 2">Belongs to the enoyl-CoA hydratase/isomerase family.</text>
</comment>
<dbReference type="EMBL" id="JACLQD010000003">
    <property type="protein sequence ID" value="MBC2836134.1"/>
    <property type="molecule type" value="Genomic_DNA"/>
</dbReference>
<keyword evidence="4" id="KW-1185">Reference proteome</keyword>
<dbReference type="AlphaFoldDB" id="A0A842IAK2"/>
<protein>
    <submittedName>
        <fullName evidence="3">Enoyl-CoA hydratase/isomerase family protein</fullName>
    </submittedName>
</protein>
<dbReference type="InterPro" id="IPR018376">
    <property type="entry name" value="Enoyl-CoA_hyd/isom_CS"/>
</dbReference>
<dbReference type="SUPFAM" id="SSF52096">
    <property type="entry name" value="ClpP/crotonase"/>
    <property type="match status" value="1"/>
</dbReference>
<dbReference type="CDD" id="cd06558">
    <property type="entry name" value="crotonase-like"/>
    <property type="match status" value="1"/>
</dbReference>
<dbReference type="PANTHER" id="PTHR11941:SF54">
    <property type="entry name" value="ENOYL-COA HYDRATASE, MITOCHONDRIAL"/>
    <property type="match status" value="1"/>
</dbReference>
<dbReference type="PANTHER" id="PTHR11941">
    <property type="entry name" value="ENOYL-COA HYDRATASE-RELATED"/>
    <property type="match status" value="1"/>
</dbReference>
<organism evidence="3 4">
    <name type="scientific">Paragemmobacter straminiformis</name>
    <dbReference type="NCBI Taxonomy" id="2045119"/>
    <lineage>
        <taxon>Bacteria</taxon>
        <taxon>Pseudomonadati</taxon>
        <taxon>Pseudomonadota</taxon>
        <taxon>Alphaproteobacteria</taxon>
        <taxon>Rhodobacterales</taxon>
        <taxon>Paracoccaceae</taxon>
        <taxon>Paragemmobacter</taxon>
    </lineage>
</organism>
<evidence type="ECO:0000256" key="1">
    <source>
        <dbReference type="ARBA" id="ARBA00005254"/>
    </source>
</evidence>
<evidence type="ECO:0000313" key="3">
    <source>
        <dbReference type="EMBL" id="MBC2836134.1"/>
    </source>
</evidence>